<evidence type="ECO:0000313" key="15">
    <source>
        <dbReference type="Proteomes" id="UP000251692"/>
    </source>
</evidence>
<dbReference type="Pfam" id="PF01288">
    <property type="entry name" value="HPPK"/>
    <property type="match status" value="1"/>
</dbReference>
<dbReference type="Proteomes" id="UP000251692">
    <property type="component" value="Unassembled WGS sequence"/>
</dbReference>
<evidence type="ECO:0000256" key="2">
    <source>
        <dbReference type="ARBA" id="ARBA00005810"/>
    </source>
</evidence>
<dbReference type="PANTHER" id="PTHR43071:SF1">
    <property type="entry name" value="2-AMINO-4-HYDROXY-6-HYDROXYMETHYLDIHYDROPTERIDINE PYROPHOSPHOKINASE"/>
    <property type="match status" value="1"/>
</dbReference>
<gene>
    <name evidence="14" type="primary">folK</name>
    <name evidence="14" type="ORF">DP923_13280</name>
</gene>
<accession>A0A364RBH8</accession>
<evidence type="ECO:0000256" key="9">
    <source>
        <dbReference type="ARBA" id="ARBA00022909"/>
    </source>
</evidence>
<evidence type="ECO:0000256" key="8">
    <source>
        <dbReference type="ARBA" id="ARBA00022840"/>
    </source>
</evidence>
<proteinExistence type="inferred from homology"/>
<feature type="domain" description="7,8-dihydro-6-hydroxymethylpterin-pyrophosphokinase" evidence="13">
    <location>
        <begin position="87"/>
        <end position="98"/>
    </location>
</feature>
<evidence type="ECO:0000256" key="5">
    <source>
        <dbReference type="ARBA" id="ARBA00022679"/>
    </source>
</evidence>
<protein>
    <recommendedName>
        <fullName evidence="4">2-amino-4-hydroxy-6-hydroxymethyldihydropteridine pyrophosphokinase</fullName>
        <ecNumber evidence="3">2.7.6.3</ecNumber>
    </recommendedName>
    <alternativeName>
        <fullName evidence="11">6-hydroxymethyl-7,8-dihydropterin pyrophosphokinase</fullName>
    </alternativeName>
    <alternativeName>
        <fullName evidence="12">7,8-dihydro-6-hydroxymethylpterin-pyrophosphokinase</fullName>
    </alternativeName>
</protein>
<keyword evidence="9" id="KW-0289">Folate biosynthesis</keyword>
<dbReference type="Gene3D" id="3.30.70.560">
    <property type="entry name" value="7,8-Dihydro-6-hydroxymethylpterin-pyrophosphokinase HPPK"/>
    <property type="match status" value="1"/>
</dbReference>
<keyword evidence="6" id="KW-0547">Nucleotide-binding</keyword>
<dbReference type="InterPro" id="IPR000550">
    <property type="entry name" value="Hppk"/>
</dbReference>
<evidence type="ECO:0000256" key="4">
    <source>
        <dbReference type="ARBA" id="ARBA00016218"/>
    </source>
</evidence>
<organism evidence="14 15">
    <name type="scientific">Pontibacter arcticus</name>
    <dbReference type="NCBI Taxonomy" id="2080288"/>
    <lineage>
        <taxon>Bacteria</taxon>
        <taxon>Pseudomonadati</taxon>
        <taxon>Bacteroidota</taxon>
        <taxon>Cytophagia</taxon>
        <taxon>Cytophagales</taxon>
        <taxon>Hymenobacteraceae</taxon>
        <taxon>Pontibacter</taxon>
    </lineage>
</organism>
<dbReference type="EC" id="2.7.6.3" evidence="3"/>
<evidence type="ECO:0000256" key="3">
    <source>
        <dbReference type="ARBA" id="ARBA00013253"/>
    </source>
</evidence>
<sequence length="163" mass="18726">MPKVYLLLGGNLGNRTLYLQQAREHINQQTGSIKRASRLYETAAWGKTDQPAFLNQVLEIETQLSPEQVLQSINAIEQELGRVRFEHWGERVIDIDILFYDELVLQTQRLTIPHPQLQNRRFTLLPLADIAPELLHPVLNQSINQLLATCADMLEVKVFEESV</sequence>
<keyword evidence="15" id="KW-1185">Reference proteome</keyword>
<evidence type="ECO:0000256" key="6">
    <source>
        <dbReference type="ARBA" id="ARBA00022741"/>
    </source>
</evidence>
<comment type="pathway">
    <text evidence="1">Cofactor biosynthesis; tetrahydrofolate biosynthesis; 2-amino-4-hydroxy-6-hydroxymethyl-7,8-dihydropteridine diphosphate from 7,8-dihydroneopterin triphosphate: step 4/4.</text>
</comment>
<name>A0A364RBH8_9BACT</name>
<evidence type="ECO:0000256" key="7">
    <source>
        <dbReference type="ARBA" id="ARBA00022777"/>
    </source>
</evidence>
<comment type="caution">
    <text evidence="14">The sequence shown here is derived from an EMBL/GenBank/DDBJ whole genome shotgun (WGS) entry which is preliminary data.</text>
</comment>
<keyword evidence="7 14" id="KW-0418">Kinase</keyword>
<dbReference type="PROSITE" id="PS00794">
    <property type="entry name" value="HPPK"/>
    <property type="match status" value="1"/>
</dbReference>
<evidence type="ECO:0000256" key="10">
    <source>
        <dbReference type="ARBA" id="ARBA00029409"/>
    </source>
</evidence>
<dbReference type="EMBL" id="QMDV01000004">
    <property type="protein sequence ID" value="RAU81678.1"/>
    <property type="molecule type" value="Genomic_DNA"/>
</dbReference>
<keyword evidence="5 14" id="KW-0808">Transferase</keyword>
<evidence type="ECO:0000313" key="14">
    <source>
        <dbReference type="EMBL" id="RAU81678.1"/>
    </source>
</evidence>
<dbReference type="RefSeq" id="WP_112306358.1">
    <property type="nucleotide sequence ID" value="NZ_QMDV01000004.1"/>
</dbReference>
<dbReference type="GO" id="GO:0046656">
    <property type="term" value="P:folic acid biosynthetic process"/>
    <property type="evidence" value="ECO:0007669"/>
    <property type="project" value="UniProtKB-KW"/>
</dbReference>
<dbReference type="GO" id="GO:0016301">
    <property type="term" value="F:kinase activity"/>
    <property type="evidence" value="ECO:0007669"/>
    <property type="project" value="UniProtKB-KW"/>
</dbReference>
<dbReference type="UniPathway" id="UPA00077">
    <property type="reaction ID" value="UER00155"/>
</dbReference>
<dbReference type="OrthoDB" id="9808041at2"/>
<reference evidence="14 15" key="2">
    <citation type="submission" date="2018-07" db="EMBL/GenBank/DDBJ databases">
        <title>Pontibacter sp. 2b14 genomic sequence and assembly.</title>
        <authorList>
            <person name="Du Z.-J."/>
        </authorList>
    </citation>
    <scope>NUCLEOTIDE SEQUENCE [LARGE SCALE GENOMIC DNA]</scope>
    <source>
        <strain evidence="14 15">2b14</strain>
    </source>
</reference>
<dbReference type="NCBIfam" id="TIGR01498">
    <property type="entry name" value="folK"/>
    <property type="match status" value="1"/>
</dbReference>
<keyword evidence="8" id="KW-0067">ATP-binding</keyword>
<evidence type="ECO:0000256" key="12">
    <source>
        <dbReference type="ARBA" id="ARBA00033413"/>
    </source>
</evidence>
<dbReference type="GO" id="GO:0003848">
    <property type="term" value="F:2-amino-4-hydroxy-6-hydroxymethyldihydropteridine diphosphokinase activity"/>
    <property type="evidence" value="ECO:0007669"/>
    <property type="project" value="UniProtKB-EC"/>
</dbReference>
<evidence type="ECO:0000256" key="11">
    <source>
        <dbReference type="ARBA" id="ARBA00029766"/>
    </source>
</evidence>
<dbReference type="GO" id="GO:0046654">
    <property type="term" value="P:tetrahydrofolate biosynthetic process"/>
    <property type="evidence" value="ECO:0007669"/>
    <property type="project" value="UniProtKB-UniPathway"/>
</dbReference>
<evidence type="ECO:0000256" key="1">
    <source>
        <dbReference type="ARBA" id="ARBA00005051"/>
    </source>
</evidence>
<comment type="function">
    <text evidence="10">Catalyzes the transfer of pyrophosphate from adenosine triphosphate (ATP) to 6-hydroxymethyl-7,8-dihydropterin, an enzymatic step in folate biosynthesis pathway.</text>
</comment>
<dbReference type="SUPFAM" id="SSF55083">
    <property type="entry name" value="6-hydroxymethyl-7,8-dihydropterin pyrophosphokinase, HPPK"/>
    <property type="match status" value="1"/>
</dbReference>
<dbReference type="CDD" id="cd00483">
    <property type="entry name" value="HPPK"/>
    <property type="match status" value="1"/>
</dbReference>
<dbReference type="InterPro" id="IPR035907">
    <property type="entry name" value="Hppk_sf"/>
</dbReference>
<dbReference type="PANTHER" id="PTHR43071">
    <property type="entry name" value="2-AMINO-4-HYDROXY-6-HYDROXYMETHYLDIHYDROPTERIDINE PYROPHOSPHOKINASE"/>
    <property type="match status" value="1"/>
</dbReference>
<dbReference type="AlphaFoldDB" id="A0A364RBH8"/>
<dbReference type="GO" id="GO:0005524">
    <property type="term" value="F:ATP binding"/>
    <property type="evidence" value="ECO:0007669"/>
    <property type="project" value="UniProtKB-KW"/>
</dbReference>
<comment type="similarity">
    <text evidence="2">Belongs to the HPPK family.</text>
</comment>
<reference evidence="14 15" key="1">
    <citation type="submission" date="2018-06" db="EMBL/GenBank/DDBJ databases">
        <authorList>
            <person name="Liu Z.-W."/>
        </authorList>
    </citation>
    <scope>NUCLEOTIDE SEQUENCE [LARGE SCALE GENOMIC DNA]</scope>
    <source>
        <strain evidence="14 15">2b14</strain>
    </source>
</reference>
<evidence type="ECO:0000259" key="13">
    <source>
        <dbReference type="PROSITE" id="PS00794"/>
    </source>
</evidence>